<feature type="compositionally biased region" description="Low complexity" evidence="5">
    <location>
        <begin position="377"/>
        <end position="395"/>
    </location>
</feature>
<dbReference type="PROSITE" id="PS51421">
    <property type="entry name" value="RAS"/>
    <property type="match status" value="1"/>
</dbReference>
<dbReference type="Gene3D" id="3.40.50.300">
    <property type="entry name" value="P-loop containing nucleotide triphosphate hydrolases"/>
    <property type="match status" value="1"/>
</dbReference>
<dbReference type="PRINTS" id="PR00449">
    <property type="entry name" value="RASTRNSFRMNG"/>
</dbReference>
<feature type="region of interest" description="Disordered" evidence="5">
    <location>
        <begin position="264"/>
        <end position="286"/>
    </location>
</feature>
<comment type="caution">
    <text evidence="6">The sequence shown here is derived from an EMBL/GenBank/DDBJ whole genome shotgun (WGS) entry which is preliminary data.</text>
</comment>
<dbReference type="Proteomes" id="UP001219518">
    <property type="component" value="Unassembled WGS sequence"/>
</dbReference>
<feature type="region of interest" description="Disordered" evidence="5">
    <location>
        <begin position="65"/>
        <end position="93"/>
    </location>
</feature>
<dbReference type="SMART" id="SM00173">
    <property type="entry name" value="RAS"/>
    <property type="match status" value="1"/>
</dbReference>
<proteinExistence type="inferred from homology"/>
<evidence type="ECO:0000256" key="1">
    <source>
        <dbReference type="ARBA" id="ARBA00008344"/>
    </source>
</evidence>
<dbReference type="AlphaFoldDB" id="A0AAE1I4Y6"/>
<keyword evidence="7" id="KW-1185">Reference proteome</keyword>
<reference evidence="6" key="2">
    <citation type="journal article" date="2023" name="BMC Genomics">
        <title>Pest status, molecular evolution, and epigenetic factors derived from the genome assembly of Frankliniella fusca, a thysanopteran phytovirus vector.</title>
        <authorList>
            <person name="Catto M.A."/>
            <person name="Labadie P.E."/>
            <person name="Jacobson A.L."/>
            <person name="Kennedy G.G."/>
            <person name="Srinivasan R."/>
            <person name="Hunt B.G."/>
        </authorList>
    </citation>
    <scope>NUCLEOTIDE SEQUENCE</scope>
    <source>
        <strain evidence="6">PL_HMW_Pooled</strain>
    </source>
</reference>
<dbReference type="SUPFAM" id="SSF52540">
    <property type="entry name" value="P-loop containing nucleoside triphosphate hydrolases"/>
    <property type="match status" value="1"/>
</dbReference>
<gene>
    <name evidence="6" type="ORF">KUF71_012607</name>
</gene>
<dbReference type="SMART" id="SM00175">
    <property type="entry name" value="RAB"/>
    <property type="match status" value="1"/>
</dbReference>
<feature type="compositionally biased region" description="Polar residues" evidence="5">
    <location>
        <begin position="82"/>
        <end position="93"/>
    </location>
</feature>
<keyword evidence="3" id="KW-0378">Hydrolase</keyword>
<sequence length="412" mass="45437">MSSTSPISSLCKIGLCSRQKPIKVMVLGQGGVGKSARKCSKPQASGRFGCVVEWGLRARSIGAEQEEAAGGGRLSPRKGKESTSPSAATRRCSQPGRSVAALVVRFITRRFIGEYDPNLEKVYNFHTIMDNEMVFFEILDTAAQPHESECLTLEANIRWAEAFILMYSVTDKCSFDECNRLKFLINYNKRKRRLGSNSSKESVADVPVVLVGNKIDQWGDRMVSPEDGQRRSKEIGCVCFHEISVWSVFRDVCHFWKVHNKCPKLKRSSSDTRPEPLVSPESSGIRSLCSSMNGSTTGLINGRSNISAPFSTIGRRWTEVELDEEDESEEGATERKCSAGDGEVSMESSLPPFRARASTDGHLLSRPRRWRYPPPSLSSQTSYHGGSSSSSSGGSCADRRMSISMRGNNASY</sequence>
<evidence type="ECO:0000256" key="5">
    <source>
        <dbReference type="SAM" id="MobiDB-lite"/>
    </source>
</evidence>
<evidence type="ECO:0000256" key="4">
    <source>
        <dbReference type="ARBA" id="ARBA00048098"/>
    </source>
</evidence>
<dbReference type="PANTHER" id="PTHR45704">
    <property type="entry name" value="RAS-LIKE FAMILY MEMBER 11"/>
    <property type="match status" value="1"/>
</dbReference>
<reference evidence="6" key="1">
    <citation type="submission" date="2021-07" db="EMBL/GenBank/DDBJ databases">
        <authorList>
            <person name="Catto M.A."/>
            <person name="Jacobson A."/>
            <person name="Kennedy G."/>
            <person name="Labadie P."/>
            <person name="Hunt B.G."/>
            <person name="Srinivasan R."/>
        </authorList>
    </citation>
    <scope>NUCLEOTIDE SEQUENCE</scope>
    <source>
        <strain evidence="6">PL_HMW_Pooled</strain>
        <tissue evidence="6">Head</tissue>
    </source>
</reference>
<name>A0AAE1I4Y6_9NEOP</name>
<organism evidence="6 7">
    <name type="scientific">Frankliniella fusca</name>
    <dbReference type="NCBI Taxonomy" id="407009"/>
    <lineage>
        <taxon>Eukaryota</taxon>
        <taxon>Metazoa</taxon>
        <taxon>Ecdysozoa</taxon>
        <taxon>Arthropoda</taxon>
        <taxon>Hexapoda</taxon>
        <taxon>Insecta</taxon>
        <taxon>Pterygota</taxon>
        <taxon>Neoptera</taxon>
        <taxon>Paraneoptera</taxon>
        <taxon>Thysanoptera</taxon>
        <taxon>Terebrantia</taxon>
        <taxon>Thripoidea</taxon>
        <taxon>Thripidae</taxon>
        <taxon>Frankliniella</taxon>
    </lineage>
</organism>
<dbReference type="GO" id="GO:0005525">
    <property type="term" value="F:GTP binding"/>
    <property type="evidence" value="ECO:0007669"/>
    <property type="project" value="InterPro"/>
</dbReference>
<dbReference type="EC" id="3.6.5.2" evidence="2"/>
<comment type="similarity">
    <text evidence="1">Belongs to the small GTPase superfamily. Ras family.</text>
</comment>
<dbReference type="GO" id="GO:0003925">
    <property type="term" value="F:G protein activity"/>
    <property type="evidence" value="ECO:0007669"/>
    <property type="project" value="UniProtKB-EC"/>
</dbReference>
<dbReference type="EMBL" id="JAHWGI010001436">
    <property type="protein sequence ID" value="KAK3932430.1"/>
    <property type="molecule type" value="Genomic_DNA"/>
</dbReference>
<accession>A0AAE1I4Y6</accession>
<evidence type="ECO:0000256" key="3">
    <source>
        <dbReference type="ARBA" id="ARBA00022801"/>
    </source>
</evidence>
<dbReference type="InterPro" id="IPR051065">
    <property type="entry name" value="Ras-related_GTPase"/>
</dbReference>
<feature type="region of interest" description="Disordered" evidence="5">
    <location>
        <begin position="321"/>
        <end position="412"/>
    </location>
</feature>
<evidence type="ECO:0000313" key="7">
    <source>
        <dbReference type="Proteomes" id="UP001219518"/>
    </source>
</evidence>
<evidence type="ECO:0000256" key="2">
    <source>
        <dbReference type="ARBA" id="ARBA00011984"/>
    </source>
</evidence>
<feature type="compositionally biased region" description="Acidic residues" evidence="5">
    <location>
        <begin position="321"/>
        <end position="331"/>
    </location>
</feature>
<protein>
    <recommendedName>
        <fullName evidence="2">small monomeric GTPase</fullName>
        <ecNumber evidence="2">3.6.5.2</ecNumber>
    </recommendedName>
</protein>
<dbReference type="InterPro" id="IPR027417">
    <property type="entry name" value="P-loop_NTPase"/>
</dbReference>
<dbReference type="Pfam" id="PF00071">
    <property type="entry name" value="Ras"/>
    <property type="match status" value="1"/>
</dbReference>
<evidence type="ECO:0000313" key="6">
    <source>
        <dbReference type="EMBL" id="KAK3932430.1"/>
    </source>
</evidence>
<dbReference type="PROSITE" id="PS51419">
    <property type="entry name" value="RAB"/>
    <property type="match status" value="1"/>
</dbReference>
<comment type="catalytic activity">
    <reaction evidence="4">
        <text>GTP + H2O = GDP + phosphate + H(+)</text>
        <dbReference type="Rhea" id="RHEA:19669"/>
        <dbReference type="ChEBI" id="CHEBI:15377"/>
        <dbReference type="ChEBI" id="CHEBI:15378"/>
        <dbReference type="ChEBI" id="CHEBI:37565"/>
        <dbReference type="ChEBI" id="CHEBI:43474"/>
        <dbReference type="ChEBI" id="CHEBI:58189"/>
        <dbReference type="EC" id="3.6.5.2"/>
    </reaction>
</comment>
<dbReference type="InterPro" id="IPR001806">
    <property type="entry name" value="Small_GTPase"/>
</dbReference>